<evidence type="ECO:0000259" key="2">
    <source>
        <dbReference type="Pfam" id="PF00561"/>
    </source>
</evidence>
<evidence type="ECO:0000313" key="3">
    <source>
        <dbReference type="EMBL" id="MDA2805491.1"/>
    </source>
</evidence>
<dbReference type="Proteomes" id="UP001165685">
    <property type="component" value="Unassembled WGS sequence"/>
</dbReference>
<dbReference type="EMBL" id="JAQFWP010000021">
    <property type="protein sequence ID" value="MDA2805491.1"/>
    <property type="molecule type" value="Genomic_DNA"/>
</dbReference>
<sequence length="321" mass="32853">MAETTPADAEALADELTAPGEPALAVRRYGGEPGRGGRGQGAPAPVVLLHGLGGTLEEWDGVARILAARRPVFSADLRGHGRSGDAPWSLDGFVDDLIRLLGHLGLERPLVVGHDIGGAAAACAASRRSDLAGAVNLDGVAWPDAERAAQALGMGADAAGIQVDLARAYAAEQLAASRTPQDAGEFARSLEALRSLGEEGPTLEASVVRAAAAADGLVALRPGPRGMRAAMDAFDEFVPERVYARLLVPVLSLVCTGGVPAPPGAPTRFLDVVRAAASAELSRTAPLLRSRPIEQTAYYPHVTHPAAVAGAVGGFLEEIGG</sequence>
<feature type="compositionally biased region" description="Gly residues" evidence="1">
    <location>
        <begin position="31"/>
        <end position="40"/>
    </location>
</feature>
<feature type="domain" description="AB hydrolase-1" evidence="2">
    <location>
        <begin position="45"/>
        <end position="149"/>
    </location>
</feature>
<dbReference type="Pfam" id="PF00561">
    <property type="entry name" value="Abhydrolase_1"/>
    <property type="match status" value="1"/>
</dbReference>
<evidence type="ECO:0000256" key="1">
    <source>
        <dbReference type="SAM" id="MobiDB-lite"/>
    </source>
</evidence>
<reference evidence="3" key="1">
    <citation type="submission" date="2023-01" db="EMBL/GenBank/DDBJ databases">
        <title>Draft genome sequence of Nocardiopsis sp. LSu2-4 isolated from halophytes.</title>
        <authorList>
            <person name="Duangmal K."/>
            <person name="Chantavorakit T."/>
        </authorList>
    </citation>
    <scope>NUCLEOTIDE SEQUENCE</scope>
    <source>
        <strain evidence="3">LSu2-4</strain>
    </source>
</reference>
<dbReference type="PANTHER" id="PTHR43798">
    <property type="entry name" value="MONOACYLGLYCEROL LIPASE"/>
    <property type="match status" value="1"/>
</dbReference>
<dbReference type="RefSeq" id="WP_270678140.1">
    <property type="nucleotide sequence ID" value="NZ_JAQFWP010000021.1"/>
</dbReference>
<name>A0ABT4TM90_9ACTN</name>
<accession>A0ABT4TM90</accession>
<keyword evidence="4" id="KW-1185">Reference proteome</keyword>
<dbReference type="Gene3D" id="3.40.50.1820">
    <property type="entry name" value="alpha/beta hydrolase"/>
    <property type="match status" value="1"/>
</dbReference>
<proteinExistence type="predicted"/>
<dbReference type="InterPro" id="IPR000073">
    <property type="entry name" value="AB_hydrolase_1"/>
</dbReference>
<dbReference type="GO" id="GO:0016787">
    <property type="term" value="F:hydrolase activity"/>
    <property type="evidence" value="ECO:0007669"/>
    <property type="project" value="UniProtKB-KW"/>
</dbReference>
<dbReference type="PANTHER" id="PTHR43798:SF33">
    <property type="entry name" value="HYDROLASE, PUTATIVE (AFU_ORTHOLOGUE AFUA_2G14860)-RELATED"/>
    <property type="match status" value="1"/>
</dbReference>
<dbReference type="InterPro" id="IPR050266">
    <property type="entry name" value="AB_hydrolase_sf"/>
</dbReference>
<protein>
    <submittedName>
        <fullName evidence="3">Alpha/beta hydrolase</fullName>
    </submittedName>
</protein>
<keyword evidence="3" id="KW-0378">Hydrolase</keyword>
<evidence type="ECO:0000313" key="4">
    <source>
        <dbReference type="Proteomes" id="UP001165685"/>
    </source>
</evidence>
<organism evidence="3 4">
    <name type="scientific">Nocardiopsis suaedae</name>
    <dbReference type="NCBI Taxonomy" id="3018444"/>
    <lineage>
        <taxon>Bacteria</taxon>
        <taxon>Bacillati</taxon>
        <taxon>Actinomycetota</taxon>
        <taxon>Actinomycetes</taxon>
        <taxon>Streptosporangiales</taxon>
        <taxon>Nocardiopsidaceae</taxon>
        <taxon>Nocardiopsis</taxon>
    </lineage>
</organism>
<dbReference type="SUPFAM" id="SSF53474">
    <property type="entry name" value="alpha/beta-Hydrolases"/>
    <property type="match status" value="1"/>
</dbReference>
<gene>
    <name evidence="3" type="ORF">O4U47_13295</name>
</gene>
<dbReference type="InterPro" id="IPR029058">
    <property type="entry name" value="AB_hydrolase_fold"/>
</dbReference>
<comment type="caution">
    <text evidence="3">The sequence shown here is derived from an EMBL/GenBank/DDBJ whole genome shotgun (WGS) entry which is preliminary data.</text>
</comment>
<feature type="region of interest" description="Disordered" evidence="1">
    <location>
        <begin position="22"/>
        <end position="42"/>
    </location>
</feature>